<evidence type="ECO:0000313" key="3">
    <source>
        <dbReference type="Proteomes" id="UP001610063"/>
    </source>
</evidence>
<evidence type="ECO:0008006" key="4">
    <source>
        <dbReference type="Google" id="ProtNLM"/>
    </source>
</evidence>
<sequence>MRNTSCIKFGIISILLLLTNLPSTAQYSIDGLDLNQNIYAWHDKALGVDKTGILLGEYQEIQRQSRETSQFFDDSQWIANRLKYRGEIYEGIYLSYDIESDLLLIRHPTNYNYHSQAIKLIQQDVEWFEYSGHTFRYIHEPVLHFGEGFFDEMYMGEHLQLFAKRIKITETDRVISYVTADKFIIQYLGEYYRLRSKLTVIKLLKPYKKEIRQFIKANQIKAKPEYESDMIQLISFCNQLLNAPTNQ</sequence>
<gene>
    <name evidence="2" type="ORF">ACHKAR_06350</name>
</gene>
<organism evidence="2 3">
    <name type="scientific">Marinoscillum luteum</name>
    <dbReference type="NCBI Taxonomy" id="861051"/>
    <lineage>
        <taxon>Bacteria</taxon>
        <taxon>Pseudomonadati</taxon>
        <taxon>Bacteroidota</taxon>
        <taxon>Cytophagia</taxon>
        <taxon>Cytophagales</taxon>
        <taxon>Reichenbachiellaceae</taxon>
        <taxon>Marinoscillum</taxon>
    </lineage>
</organism>
<evidence type="ECO:0000256" key="1">
    <source>
        <dbReference type="SAM" id="SignalP"/>
    </source>
</evidence>
<feature type="chain" id="PRO_5045262711" description="YARHG domain-containing protein" evidence="1">
    <location>
        <begin position="26"/>
        <end position="247"/>
    </location>
</feature>
<comment type="caution">
    <text evidence="2">The sequence shown here is derived from an EMBL/GenBank/DDBJ whole genome shotgun (WGS) entry which is preliminary data.</text>
</comment>
<name>A0ABW7N619_9BACT</name>
<feature type="signal peptide" evidence="1">
    <location>
        <begin position="1"/>
        <end position="25"/>
    </location>
</feature>
<dbReference type="Proteomes" id="UP001610063">
    <property type="component" value="Unassembled WGS sequence"/>
</dbReference>
<accession>A0ABW7N619</accession>
<keyword evidence="1" id="KW-0732">Signal</keyword>
<evidence type="ECO:0000313" key="2">
    <source>
        <dbReference type="EMBL" id="MFH6983050.1"/>
    </source>
</evidence>
<dbReference type="RefSeq" id="WP_395416636.1">
    <property type="nucleotide sequence ID" value="NZ_JBIPKE010000014.1"/>
</dbReference>
<protein>
    <recommendedName>
        <fullName evidence="4">YARHG domain-containing protein</fullName>
    </recommendedName>
</protein>
<reference evidence="2 3" key="1">
    <citation type="journal article" date="2013" name="Int. J. Syst. Evol. Microbiol.">
        <title>Marinoscillum luteum sp. nov., isolated from marine sediment.</title>
        <authorList>
            <person name="Cha I.T."/>
            <person name="Park S.J."/>
            <person name="Kim S.J."/>
            <person name="Kim J.G."/>
            <person name="Jung M.Y."/>
            <person name="Shin K.S."/>
            <person name="Kwon K.K."/>
            <person name="Yang S.H."/>
            <person name="Seo Y.S."/>
            <person name="Rhee S.K."/>
        </authorList>
    </citation>
    <scope>NUCLEOTIDE SEQUENCE [LARGE SCALE GENOMIC DNA]</scope>
    <source>
        <strain evidence="2 3">KCTC 23939</strain>
    </source>
</reference>
<keyword evidence="3" id="KW-1185">Reference proteome</keyword>
<proteinExistence type="predicted"/>
<dbReference type="EMBL" id="JBIPKE010000014">
    <property type="protein sequence ID" value="MFH6983050.1"/>
    <property type="molecule type" value="Genomic_DNA"/>
</dbReference>